<dbReference type="EMBL" id="CAVNYO010000405">
    <property type="protein sequence ID" value="CAK5275818.1"/>
    <property type="molecule type" value="Genomic_DNA"/>
</dbReference>
<sequence length="91" mass="9957">MTMALPGTISCICIPSVRARFLFITIATPAAFADSGLSVCRIFILRPNRLSISSFLSLFIWASPITSTATLSSRIICHTPSHLFLGWWALV</sequence>
<protein>
    <submittedName>
        <fullName evidence="1">Uncharacterized protein</fullName>
    </submittedName>
</protein>
<keyword evidence="2" id="KW-1185">Reference proteome</keyword>
<evidence type="ECO:0000313" key="2">
    <source>
        <dbReference type="Proteomes" id="UP001295794"/>
    </source>
</evidence>
<comment type="caution">
    <text evidence="1">The sequence shown here is derived from an EMBL/GenBank/DDBJ whole genome shotgun (WGS) entry which is preliminary data.</text>
</comment>
<dbReference type="AlphaFoldDB" id="A0AAD2HH70"/>
<name>A0AAD2HH70_9AGAR</name>
<proteinExistence type="predicted"/>
<gene>
    <name evidence="1" type="ORF">MYCIT1_LOCUS23839</name>
</gene>
<reference evidence="1" key="1">
    <citation type="submission" date="2023-11" db="EMBL/GenBank/DDBJ databases">
        <authorList>
            <person name="De Vega J J."/>
            <person name="De Vega J J."/>
        </authorList>
    </citation>
    <scope>NUCLEOTIDE SEQUENCE</scope>
</reference>
<accession>A0AAD2HH70</accession>
<dbReference type="Proteomes" id="UP001295794">
    <property type="component" value="Unassembled WGS sequence"/>
</dbReference>
<evidence type="ECO:0000313" key="1">
    <source>
        <dbReference type="EMBL" id="CAK5275818.1"/>
    </source>
</evidence>
<organism evidence="1 2">
    <name type="scientific">Mycena citricolor</name>
    <dbReference type="NCBI Taxonomy" id="2018698"/>
    <lineage>
        <taxon>Eukaryota</taxon>
        <taxon>Fungi</taxon>
        <taxon>Dikarya</taxon>
        <taxon>Basidiomycota</taxon>
        <taxon>Agaricomycotina</taxon>
        <taxon>Agaricomycetes</taxon>
        <taxon>Agaricomycetidae</taxon>
        <taxon>Agaricales</taxon>
        <taxon>Marasmiineae</taxon>
        <taxon>Mycenaceae</taxon>
        <taxon>Mycena</taxon>
    </lineage>
</organism>